<evidence type="ECO:0000313" key="2">
    <source>
        <dbReference type="Proteomes" id="UP000008718"/>
    </source>
</evidence>
<dbReference type="STRING" id="694427.Palpr_1261"/>
<sequence>MSTVQTSANQVGFYELEKVRFIIKDGSGLDIAYAYEDLVFSEHGIFILQYAEKTSELMYCWFNKDCNDNDRFSLFKSLTTSAQLNKMKIDYKGKFEMIQQEGEEKIDIRFIEQK</sequence>
<organism evidence="1 2">
    <name type="scientific">Paludibacter propionicigenes (strain DSM 17365 / JCM 13257 / WB4)</name>
    <dbReference type="NCBI Taxonomy" id="694427"/>
    <lineage>
        <taxon>Bacteria</taxon>
        <taxon>Pseudomonadati</taxon>
        <taxon>Bacteroidota</taxon>
        <taxon>Bacteroidia</taxon>
        <taxon>Bacteroidales</taxon>
        <taxon>Paludibacteraceae</taxon>
        <taxon>Paludibacter</taxon>
    </lineage>
</organism>
<name>E4T3W4_PALPW</name>
<dbReference type="KEGG" id="ppn:Palpr_1261"/>
<reference evidence="1 2" key="2">
    <citation type="journal article" date="2011" name="Stand. Genomic Sci.">
        <title>Complete genome sequence of Paludibacter propionicigenes type strain (WB4).</title>
        <authorList>
            <person name="Gronow S."/>
            <person name="Munk C."/>
            <person name="Lapidus A."/>
            <person name="Nolan M."/>
            <person name="Lucas S."/>
            <person name="Hammon N."/>
            <person name="Deshpande S."/>
            <person name="Cheng J.F."/>
            <person name="Tapia R."/>
            <person name="Han C."/>
            <person name="Goodwin L."/>
            <person name="Pitluck S."/>
            <person name="Liolios K."/>
            <person name="Ivanova N."/>
            <person name="Mavromatis K."/>
            <person name="Mikhailova N."/>
            <person name="Pati A."/>
            <person name="Chen A."/>
            <person name="Palaniappan K."/>
            <person name="Land M."/>
            <person name="Hauser L."/>
            <person name="Chang Y.J."/>
            <person name="Jeffries C.D."/>
            <person name="Brambilla E."/>
            <person name="Rohde M."/>
            <person name="Goker M."/>
            <person name="Detter J.C."/>
            <person name="Woyke T."/>
            <person name="Bristow J."/>
            <person name="Eisen J.A."/>
            <person name="Markowitz V."/>
            <person name="Hugenholtz P."/>
            <person name="Kyrpides N.C."/>
            <person name="Klenk H.P."/>
        </authorList>
    </citation>
    <scope>NUCLEOTIDE SEQUENCE [LARGE SCALE GENOMIC DNA]</scope>
    <source>
        <strain evidence="2">DSM 17365 / JCM 13257 / WB4</strain>
    </source>
</reference>
<dbReference type="AlphaFoldDB" id="E4T3W4"/>
<dbReference type="eggNOG" id="ENOG50317RP">
    <property type="taxonomic scope" value="Bacteria"/>
</dbReference>
<reference key="1">
    <citation type="submission" date="2010-11" db="EMBL/GenBank/DDBJ databases">
        <title>The complete genome of Paludibacter propionicigenes DSM 17365.</title>
        <authorList>
            <consortium name="US DOE Joint Genome Institute (JGI-PGF)"/>
            <person name="Lucas S."/>
            <person name="Copeland A."/>
            <person name="Lapidus A."/>
            <person name="Bruce D."/>
            <person name="Goodwin L."/>
            <person name="Pitluck S."/>
            <person name="Kyrpides N."/>
            <person name="Mavromatis K."/>
            <person name="Ivanova N."/>
            <person name="Munk A.C."/>
            <person name="Brettin T."/>
            <person name="Detter J.C."/>
            <person name="Han C."/>
            <person name="Tapia R."/>
            <person name="Land M."/>
            <person name="Hauser L."/>
            <person name="Markowitz V."/>
            <person name="Cheng J.-F."/>
            <person name="Hugenholtz P."/>
            <person name="Woyke T."/>
            <person name="Wu D."/>
            <person name="Gronow S."/>
            <person name="Wellnitz S."/>
            <person name="Brambilla E."/>
            <person name="Klenk H.-P."/>
            <person name="Eisen J.A."/>
        </authorList>
    </citation>
    <scope>NUCLEOTIDE SEQUENCE</scope>
    <source>
        <strain>WB4</strain>
    </source>
</reference>
<keyword evidence="2" id="KW-1185">Reference proteome</keyword>
<dbReference type="RefSeq" id="WP_013444777.1">
    <property type="nucleotide sequence ID" value="NC_014734.1"/>
</dbReference>
<dbReference type="EMBL" id="CP002345">
    <property type="protein sequence ID" value="ADQ79408.1"/>
    <property type="molecule type" value="Genomic_DNA"/>
</dbReference>
<evidence type="ECO:0000313" key="1">
    <source>
        <dbReference type="EMBL" id="ADQ79408.1"/>
    </source>
</evidence>
<dbReference type="OrthoDB" id="5432442at2"/>
<gene>
    <name evidence="1" type="ordered locus">Palpr_1261</name>
</gene>
<protein>
    <submittedName>
        <fullName evidence="1">Uncharacterized protein</fullName>
    </submittedName>
</protein>
<dbReference type="HOGENOM" id="CLU_160553_0_0_10"/>
<proteinExistence type="predicted"/>
<accession>E4T3W4</accession>
<dbReference type="Proteomes" id="UP000008718">
    <property type="component" value="Chromosome"/>
</dbReference>